<protein>
    <recommendedName>
        <fullName evidence="8">L-lactate permease</fullName>
    </recommendedName>
</protein>
<evidence type="ECO:0000256" key="8">
    <source>
        <dbReference type="RuleBase" id="RU365092"/>
    </source>
</evidence>
<dbReference type="STRING" id="47864.GA0070560_102176"/>
<gene>
    <name evidence="9" type="ORF">GA0070560_102176</name>
</gene>
<feature type="transmembrane region" description="Helical" evidence="8">
    <location>
        <begin position="67"/>
        <end position="88"/>
    </location>
</feature>
<keyword evidence="3 8" id="KW-0813">Transport</keyword>
<organism evidence="9 10">
    <name type="scientific">Micromonospora halophytica</name>
    <dbReference type="NCBI Taxonomy" id="47864"/>
    <lineage>
        <taxon>Bacteria</taxon>
        <taxon>Bacillati</taxon>
        <taxon>Actinomycetota</taxon>
        <taxon>Actinomycetes</taxon>
        <taxon>Micromonosporales</taxon>
        <taxon>Micromonosporaceae</taxon>
        <taxon>Micromonospora</taxon>
    </lineage>
</organism>
<evidence type="ECO:0000256" key="5">
    <source>
        <dbReference type="ARBA" id="ARBA00022692"/>
    </source>
</evidence>
<feature type="transmembrane region" description="Helical" evidence="8">
    <location>
        <begin position="242"/>
        <end position="260"/>
    </location>
</feature>
<dbReference type="InterPro" id="IPR003804">
    <property type="entry name" value="Lactate_perm"/>
</dbReference>
<comment type="function">
    <text evidence="8">Uptake of L-lactate across the membrane. Can also transport D-lactate and glycolate.</text>
</comment>
<accession>A0A1C5GVR8</accession>
<evidence type="ECO:0000256" key="3">
    <source>
        <dbReference type="ARBA" id="ARBA00022448"/>
    </source>
</evidence>
<feature type="transmembrane region" description="Helical" evidence="8">
    <location>
        <begin position="37"/>
        <end position="55"/>
    </location>
</feature>
<feature type="transmembrane region" description="Helical" evidence="8">
    <location>
        <begin position="298"/>
        <end position="320"/>
    </location>
</feature>
<evidence type="ECO:0000256" key="1">
    <source>
        <dbReference type="ARBA" id="ARBA00004651"/>
    </source>
</evidence>
<evidence type="ECO:0000256" key="7">
    <source>
        <dbReference type="ARBA" id="ARBA00023136"/>
    </source>
</evidence>
<dbReference type="Proteomes" id="UP000199408">
    <property type="component" value="Unassembled WGS sequence"/>
</dbReference>
<keyword evidence="5 8" id="KW-0812">Transmembrane</keyword>
<feature type="transmembrane region" description="Helical" evidence="8">
    <location>
        <begin position="184"/>
        <end position="210"/>
    </location>
</feature>
<dbReference type="PANTHER" id="PTHR30003">
    <property type="entry name" value="L-LACTATE PERMEASE"/>
    <property type="match status" value="1"/>
</dbReference>
<feature type="transmembrane region" description="Helical" evidence="8">
    <location>
        <begin position="133"/>
        <end position="152"/>
    </location>
</feature>
<feature type="transmembrane region" description="Helical" evidence="8">
    <location>
        <begin position="520"/>
        <end position="538"/>
    </location>
</feature>
<dbReference type="GO" id="GO:0015295">
    <property type="term" value="F:solute:proton symporter activity"/>
    <property type="evidence" value="ECO:0007669"/>
    <property type="project" value="TreeGrafter"/>
</dbReference>
<keyword evidence="4 8" id="KW-1003">Cell membrane</keyword>
<dbReference type="GO" id="GO:0015129">
    <property type="term" value="F:lactate transmembrane transporter activity"/>
    <property type="evidence" value="ECO:0007669"/>
    <property type="project" value="UniProtKB-UniRule"/>
</dbReference>
<feature type="transmembrane region" description="Helical" evidence="8">
    <location>
        <begin position="217"/>
        <end position="236"/>
    </location>
</feature>
<dbReference type="AlphaFoldDB" id="A0A1C5GVR8"/>
<dbReference type="Pfam" id="PF02652">
    <property type="entry name" value="Lactate_perm"/>
    <property type="match status" value="1"/>
</dbReference>
<name>A0A1C5GVR8_9ACTN</name>
<comment type="similarity">
    <text evidence="2 8">Belongs to the lactate permease family.</text>
</comment>
<evidence type="ECO:0000256" key="2">
    <source>
        <dbReference type="ARBA" id="ARBA00010100"/>
    </source>
</evidence>
<evidence type="ECO:0000256" key="4">
    <source>
        <dbReference type="ARBA" id="ARBA00022475"/>
    </source>
</evidence>
<dbReference type="RefSeq" id="WP_091291289.1">
    <property type="nucleotide sequence ID" value="NZ_FMDN01000002.1"/>
</dbReference>
<feature type="transmembrane region" description="Helical" evidence="8">
    <location>
        <begin position="159"/>
        <end position="178"/>
    </location>
</feature>
<evidence type="ECO:0000313" key="9">
    <source>
        <dbReference type="EMBL" id="SCG37864.1"/>
    </source>
</evidence>
<feature type="transmembrane region" description="Helical" evidence="8">
    <location>
        <begin position="355"/>
        <end position="373"/>
    </location>
</feature>
<keyword evidence="7 8" id="KW-0472">Membrane</keyword>
<feature type="transmembrane region" description="Helical" evidence="8">
    <location>
        <begin position="12"/>
        <end position="30"/>
    </location>
</feature>
<keyword evidence="6 8" id="KW-1133">Transmembrane helix</keyword>
<comment type="subcellular location">
    <subcellularLocation>
        <location evidence="1 8">Cell membrane</location>
        <topology evidence="1 8">Multi-pass membrane protein</topology>
    </subcellularLocation>
</comment>
<dbReference type="EMBL" id="FMDN01000002">
    <property type="protein sequence ID" value="SCG37864.1"/>
    <property type="molecule type" value="Genomic_DNA"/>
</dbReference>
<reference evidence="10" key="1">
    <citation type="submission" date="2016-06" db="EMBL/GenBank/DDBJ databases">
        <authorList>
            <person name="Varghese N."/>
        </authorList>
    </citation>
    <scope>NUCLEOTIDE SEQUENCE [LARGE SCALE GENOMIC DNA]</scope>
    <source>
        <strain evidence="10">DSM 43171</strain>
    </source>
</reference>
<feature type="transmembrane region" description="Helical" evidence="8">
    <location>
        <begin position="109"/>
        <end position="127"/>
    </location>
</feature>
<dbReference type="OrthoDB" id="9761056at2"/>
<proteinExistence type="inferred from homology"/>
<evidence type="ECO:0000256" key="6">
    <source>
        <dbReference type="ARBA" id="ARBA00022989"/>
    </source>
</evidence>
<dbReference type="PANTHER" id="PTHR30003:SF0">
    <property type="entry name" value="GLYCOLATE PERMEASE GLCA-RELATED"/>
    <property type="match status" value="1"/>
</dbReference>
<evidence type="ECO:0000313" key="10">
    <source>
        <dbReference type="Proteomes" id="UP000199408"/>
    </source>
</evidence>
<feature type="transmembrane region" description="Helical" evidence="8">
    <location>
        <begin position="394"/>
        <end position="416"/>
    </location>
</feature>
<dbReference type="GO" id="GO:0005886">
    <property type="term" value="C:plasma membrane"/>
    <property type="evidence" value="ECO:0007669"/>
    <property type="project" value="UniProtKB-SubCell"/>
</dbReference>
<keyword evidence="10" id="KW-1185">Reference proteome</keyword>
<sequence length="539" mass="56884">MTDSALPINLGYWLLALSPIVLLLVLLAVLRWKAPEAGPAGMFLAAVVALVFFRTPFETLAVGVGKGVWDAVFILLVIWPALLLYRVGTAAGAFDALRRGLSRYSRNHVFLVLGFGWVFASFTQGIAGFGAPIAIVAPLLLAIGVRPLYAVAIPLIGHAWANMFGTLAVGWIATLQVVELDDELATALITAVLLAPVTLMAGVTIAWMAGKGRGVRIAWPLILIISALHAGLQFVIMYWEPLLSAFLASTVALVALYPLSRWSRYREPARDVGERPAMRDDAGEGDEEKSEPVMGLGWALLPYAVLTLVAVLTLAVPPVVNLLDQVEFGPPFPEAGTGFDVVNEGERPYSPIAPFTHPGFSLAVAVLVTWLVYRSRGFFARRRQREGRQPIWSSLATDATPASVAILSFLVLAAVMEHSGQTDVLAQGLEQVSPPLVYAFLANIIGLIGAFMTSSNTASNVLFAQLQQGVATGTGLSGNAVVAAQSAGGAIGNAVAPANIVLGTGTAGIVGQEGAVLRKTLPWTLAAAVVIGLLTLLFV</sequence>
<feature type="transmembrane region" description="Helical" evidence="8">
    <location>
        <begin position="436"/>
        <end position="453"/>
    </location>
</feature>